<dbReference type="OrthoDB" id="9772633at2"/>
<dbReference type="RefSeq" id="WP_085030174.1">
    <property type="nucleotide sequence ID" value="NZ_CP020772.1"/>
</dbReference>
<evidence type="ECO:0000313" key="3">
    <source>
        <dbReference type="Proteomes" id="UP000192527"/>
    </source>
</evidence>
<dbReference type="KEGG" id="hmn:HM131_13030"/>
<keyword evidence="3" id="KW-1185">Reference proteome</keyword>
<dbReference type="AlphaFoldDB" id="A0A1W5ZWQ6"/>
<dbReference type="PANTHER" id="PTHR43190:SF3">
    <property type="entry name" value="N-ACETYL-D-GLUCOSAMINE KINASE"/>
    <property type="match status" value="1"/>
</dbReference>
<gene>
    <name evidence="2" type="ORF">HM131_13030</name>
</gene>
<protein>
    <recommendedName>
        <fullName evidence="1">ATPase BadF/BadG/BcrA/BcrD type domain-containing protein</fullName>
    </recommendedName>
</protein>
<reference evidence="2 3" key="1">
    <citation type="submission" date="2017-04" db="EMBL/GenBank/DDBJ databases">
        <title>The whole genome sequencing and assembly of Halobacillus mangrovi strain.</title>
        <authorList>
            <person name="Lee S.-J."/>
            <person name="Park M.-K."/>
            <person name="Kim J.-Y."/>
            <person name="Lee Y.-J."/>
            <person name="Yi H."/>
            <person name="Bahn Y.-S."/>
            <person name="Kim J.F."/>
            <person name="Lee D.-W."/>
        </authorList>
    </citation>
    <scope>NUCLEOTIDE SEQUENCE [LARGE SCALE GENOMIC DNA]</scope>
    <source>
        <strain evidence="2 3">KTB 131</strain>
    </source>
</reference>
<feature type="domain" description="ATPase BadF/BadG/BcrA/BcrD type" evidence="1">
    <location>
        <begin position="9"/>
        <end position="299"/>
    </location>
</feature>
<dbReference type="Proteomes" id="UP000192527">
    <property type="component" value="Chromosome"/>
</dbReference>
<evidence type="ECO:0000259" key="1">
    <source>
        <dbReference type="Pfam" id="PF01869"/>
    </source>
</evidence>
<evidence type="ECO:0000313" key="2">
    <source>
        <dbReference type="EMBL" id="ARI77713.1"/>
    </source>
</evidence>
<accession>A0A1W5ZWQ6</accession>
<dbReference type="PANTHER" id="PTHR43190">
    <property type="entry name" value="N-ACETYL-D-GLUCOSAMINE KINASE"/>
    <property type="match status" value="1"/>
</dbReference>
<dbReference type="STRING" id="402384.HM131_13030"/>
<sequence length="328" mass="36350">MQSSKSYYVGVDGGGSKTEALLCDHEGMIIQRMLTESTNLKSRSEQDVRSAIHKIFMQLTKTLPIDSLKGIYVSTAGGDREEDRLRWKKWMYEVLPDFKGRMDVRNDAYGALASGTYSLHGNVLIAGTGSIAYSVTQEEKNLKRVGGWGYLFGDEGSGYDIGRGALKLISAMHDGREKKDEAFIAKMLSDLDLTTIPEVITKIYENPYPRLKIASLARTVIILAEQQNPAALTLIYKSIDDLLGFVKIIEKKNEFLVLCGGLFQSEFFRISFKKQMEQREIRQKLCNPDISPAAGACICALITAGISITEEVKGKAKSSYQSICGTII</sequence>
<dbReference type="InterPro" id="IPR002731">
    <property type="entry name" value="ATPase_BadF"/>
</dbReference>
<dbReference type="Pfam" id="PF01869">
    <property type="entry name" value="BcrAD_BadFG"/>
    <property type="match status" value="1"/>
</dbReference>
<organism evidence="2 3">
    <name type="scientific">Halobacillus mangrovi</name>
    <dbReference type="NCBI Taxonomy" id="402384"/>
    <lineage>
        <taxon>Bacteria</taxon>
        <taxon>Bacillati</taxon>
        <taxon>Bacillota</taxon>
        <taxon>Bacilli</taxon>
        <taxon>Bacillales</taxon>
        <taxon>Bacillaceae</taxon>
        <taxon>Halobacillus</taxon>
    </lineage>
</organism>
<dbReference type="SUPFAM" id="SSF53067">
    <property type="entry name" value="Actin-like ATPase domain"/>
    <property type="match status" value="2"/>
</dbReference>
<name>A0A1W5ZWQ6_9BACI</name>
<dbReference type="EMBL" id="CP020772">
    <property type="protein sequence ID" value="ARI77713.1"/>
    <property type="molecule type" value="Genomic_DNA"/>
</dbReference>
<dbReference type="InterPro" id="IPR043129">
    <property type="entry name" value="ATPase_NBD"/>
</dbReference>
<dbReference type="Gene3D" id="3.30.420.40">
    <property type="match status" value="2"/>
</dbReference>
<proteinExistence type="predicted"/>
<dbReference type="InterPro" id="IPR052519">
    <property type="entry name" value="Euk-type_GlcNAc_Kinase"/>
</dbReference>
<dbReference type="CDD" id="cd24007">
    <property type="entry name" value="ASKHA_NBD_eukNAGK-like"/>
    <property type="match status" value="1"/>
</dbReference>